<dbReference type="AlphaFoldDB" id="A0A202E4K3"/>
<dbReference type="EC" id="2.4.99.21" evidence="6"/>
<evidence type="ECO:0000256" key="1">
    <source>
        <dbReference type="ARBA" id="ARBA00001936"/>
    </source>
</evidence>
<comment type="similarity">
    <text evidence="5">Belongs to the STT3 family.</text>
</comment>
<evidence type="ECO:0000256" key="13">
    <source>
        <dbReference type="ARBA" id="ARBA00023136"/>
    </source>
</evidence>
<gene>
    <name evidence="20" type="ORF">B2G88_17210</name>
</gene>
<keyword evidence="10" id="KW-0479">Metal-binding</keyword>
<feature type="transmembrane region" description="Helical" evidence="18">
    <location>
        <begin position="378"/>
        <end position="397"/>
    </location>
</feature>
<dbReference type="PANTHER" id="PTHR13872">
    <property type="entry name" value="DOLICHYL-DIPHOSPHOOLIGOSACCHARIDE--PROTEIN GLYCOSYLTRANSFERASE SUBUNIT"/>
    <property type="match status" value="1"/>
</dbReference>
<keyword evidence="12 18" id="KW-1133">Transmembrane helix</keyword>
<evidence type="ECO:0000256" key="11">
    <source>
        <dbReference type="ARBA" id="ARBA00022842"/>
    </source>
</evidence>
<evidence type="ECO:0000256" key="16">
    <source>
        <dbReference type="ARBA" id="ARBA00034066"/>
    </source>
</evidence>
<dbReference type="Pfam" id="PF18079">
    <property type="entry name" value="AglB_L1"/>
    <property type="match status" value="1"/>
</dbReference>
<feature type="domain" description="Archaeal glycosylation protein B peripheral" evidence="19">
    <location>
        <begin position="742"/>
        <end position="792"/>
    </location>
</feature>
<evidence type="ECO:0000256" key="6">
    <source>
        <dbReference type="ARBA" id="ARBA00012602"/>
    </source>
</evidence>
<evidence type="ECO:0000256" key="17">
    <source>
        <dbReference type="SAM" id="MobiDB-lite"/>
    </source>
</evidence>
<comment type="cofactor">
    <cofactor evidence="1">
        <name>Mn(2+)</name>
        <dbReference type="ChEBI" id="CHEBI:29035"/>
    </cofactor>
</comment>
<proteinExistence type="inferred from homology"/>
<evidence type="ECO:0000259" key="19">
    <source>
        <dbReference type="Pfam" id="PF18079"/>
    </source>
</evidence>
<dbReference type="InterPro" id="IPR041154">
    <property type="entry name" value="AglB_P1"/>
</dbReference>
<organism evidence="20 21">
    <name type="scientific">Natronolimnobius baerhuensis</name>
    <dbReference type="NCBI Taxonomy" id="253108"/>
    <lineage>
        <taxon>Archaea</taxon>
        <taxon>Methanobacteriati</taxon>
        <taxon>Methanobacteriota</taxon>
        <taxon>Stenosarchaea group</taxon>
        <taxon>Halobacteria</taxon>
        <taxon>Halobacteriales</taxon>
        <taxon>Natrialbaceae</taxon>
        <taxon>Natronolimnobius</taxon>
    </lineage>
</organism>
<comment type="cofactor">
    <cofactor evidence="2">
        <name>Mg(2+)</name>
        <dbReference type="ChEBI" id="CHEBI:18420"/>
    </cofactor>
</comment>
<feature type="transmembrane region" description="Helical" evidence="18">
    <location>
        <begin position="197"/>
        <end position="222"/>
    </location>
</feature>
<keyword evidence="7" id="KW-0328">Glycosyltransferase</keyword>
<name>A0A202E4K3_9EURY</name>
<feature type="transmembrane region" description="Helical" evidence="18">
    <location>
        <begin position="586"/>
        <end position="604"/>
    </location>
</feature>
<evidence type="ECO:0000256" key="5">
    <source>
        <dbReference type="ARBA" id="ARBA00010810"/>
    </source>
</evidence>
<dbReference type="UniPathway" id="UPA00378"/>
<evidence type="ECO:0000256" key="4">
    <source>
        <dbReference type="ARBA" id="ARBA00004922"/>
    </source>
</evidence>
<keyword evidence="11" id="KW-0460">Magnesium</keyword>
<feature type="transmembrane region" description="Helical" evidence="18">
    <location>
        <begin position="260"/>
        <end position="278"/>
    </location>
</feature>
<feature type="transmembrane region" description="Helical" evidence="18">
    <location>
        <begin position="472"/>
        <end position="491"/>
    </location>
</feature>
<evidence type="ECO:0000256" key="3">
    <source>
        <dbReference type="ARBA" id="ARBA00004651"/>
    </source>
</evidence>
<dbReference type="EMBL" id="MWPH01000004">
    <property type="protein sequence ID" value="OVE83149.1"/>
    <property type="molecule type" value="Genomic_DNA"/>
</dbReference>
<evidence type="ECO:0000256" key="10">
    <source>
        <dbReference type="ARBA" id="ARBA00022723"/>
    </source>
</evidence>
<comment type="subcellular location">
    <subcellularLocation>
        <location evidence="3">Cell membrane</location>
        <topology evidence="3">Multi-pass membrane protein</topology>
    </subcellularLocation>
</comment>
<accession>A0A202E4K3</accession>
<evidence type="ECO:0000256" key="9">
    <source>
        <dbReference type="ARBA" id="ARBA00022692"/>
    </source>
</evidence>
<dbReference type="InterPro" id="IPR003674">
    <property type="entry name" value="Oligo_trans_STT3"/>
</dbReference>
<feature type="transmembrane region" description="Helical" evidence="18">
    <location>
        <begin position="522"/>
        <end position="544"/>
    </location>
</feature>
<evidence type="ECO:0000256" key="8">
    <source>
        <dbReference type="ARBA" id="ARBA00022679"/>
    </source>
</evidence>
<keyword evidence="14" id="KW-0464">Manganese</keyword>
<evidence type="ECO:0000256" key="7">
    <source>
        <dbReference type="ARBA" id="ARBA00022676"/>
    </source>
</evidence>
<feature type="transmembrane region" description="Helical" evidence="18">
    <location>
        <begin position="351"/>
        <end position="372"/>
    </location>
</feature>
<reference evidence="20 21" key="1">
    <citation type="submission" date="2017-02" db="EMBL/GenBank/DDBJ databases">
        <title>Natronthermophilus aegyptiacus gen. nov.,sp. nov., an aerobic, extremely halophilic alkalithermophilic archaeon isolated from the athalassohaline Wadi An Natrun, Egypt.</title>
        <authorList>
            <person name="Zhao B."/>
        </authorList>
    </citation>
    <scope>NUCLEOTIDE SEQUENCE [LARGE SCALE GENOMIC DNA]</scope>
    <source>
        <strain evidence="20 21">CGMCC 1.3597</strain>
    </source>
</reference>
<evidence type="ECO:0000256" key="12">
    <source>
        <dbReference type="ARBA" id="ARBA00022989"/>
    </source>
</evidence>
<dbReference type="GO" id="GO:0005886">
    <property type="term" value="C:plasma membrane"/>
    <property type="evidence" value="ECO:0007669"/>
    <property type="project" value="UniProtKB-SubCell"/>
</dbReference>
<dbReference type="OrthoDB" id="313284at2157"/>
<evidence type="ECO:0000313" key="20">
    <source>
        <dbReference type="EMBL" id="OVE83149.1"/>
    </source>
</evidence>
<feature type="region of interest" description="Disordered" evidence="17">
    <location>
        <begin position="551"/>
        <end position="573"/>
    </location>
</feature>
<protein>
    <recommendedName>
        <fullName evidence="6">dolichyl-phosphooligosaccharide-protein glycotransferase</fullName>
        <ecNumber evidence="6">2.4.99.21</ecNumber>
    </recommendedName>
    <alternativeName>
        <fullName evidence="15">Oligosaccharyl transferase</fullName>
    </alternativeName>
</protein>
<evidence type="ECO:0000256" key="15">
    <source>
        <dbReference type="ARBA" id="ARBA00030679"/>
    </source>
</evidence>
<keyword evidence="13 18" id="KW-0472">Membrane</keyword>
<comment type="catalytic activity">
    <reaction evidence="16">
        <text>an archaeal dolichyl phosphooligosaccharide + [protein]-L-asparagine = an archaeal dolichyl phosphate + a glycoprotein with the oligosaccharide chain attached by N-beta-D-glycosyl linkage to a protein L-asparagine.</text>
        <dbReference type="EC" id="2.4.99.21"/>
    </reaction>
</comment>
<feature type="transmembrane region" description="Helical" evidence="18">
    <location>
        <begin position="498"/>
        <end position="516"/>
    </location>
</feature>
<feature type="transmembrane region" description="Helical" evidence="18">
    <location>
        <begin position="229"/>
        <end position="248"/>
    </location>
</feature>
<dbReference type="GO" id="GO:0004576">
    <property type="term" value="F:oligosaccharyl transferase activity"/>
    <property type="evidence" value="ECO:0007669"/>
    <property type="project" value="InterPro"/>
</dbReference>
<keyword evidence="9 18" id="KW-0812">Transmembrane</keyword>
<comment type="pathway">
    <text evidence="4">Protein modification; protein glycosylation.</text>
</comment>
<evidence type="ECO:0000256" key="2">
    <source>
        <dbReference type="ARBA" id="ARBA00001946"/>
    </source>
</evidence>
<dbReference type="RefSeq" id="WP_087715501.1">
    <property type="nucleotide sequence ID" value="NZ_MWPH01000004.1"/>
</dbReference>
<evidence type="ECO:0000256" key="18">
    <source>
        <dbReference type="SAM" id="Phobius"/>
    </source>
</evidence>
<comment type="caution">
    <text evidence="20">The sequence shown here is derived from an EMBL/GenBank/DDBJ whole genome shotgun (WGS) entry which is preliminary data.</text>
</comment>
<dbReference type="GO" id="GO:0046872">
    <property type="term" value="F:metal ion binding"/>
    <property type="evidence" value="ECO:0007669"/>
    <property type="project" value="UniProtKB-KW"/>
</dbReference>
<keyword evidence="8" id="KW-0808">Transferase</keyword>
<keyword evidence="21" id="KW-1185">Reference proteome</keyword>
<evidence type="ECO:0000313" key="21">
    <source>
        <dbReference type="Proteomes" id="UP000196084"/>
    </source>
</evidence>
<evidence type="ECO:0000256" key="14">
    <source>
        <dbReference type="ARBA" id="ARBA00023211"/>
    </source>
</evidence>
<dbReference type="Proteomes" id="UP000196084">
    <property type="component" value="Unassembled WGS sequence"/>
</dbReference>
<dbReference type="PANTHER" id="PTHR13872:SF1">
    <property type="entry name" value="DOLICHYL-DIPHOSPHOOLIGOSACCHARIDE--PROTEIN GLYCOSYLTRANSFERASE SUBUNIT STT3B"/>
    <property type="match status" value="1"/>
</dbReference>
<sequence length="815" mass="88082">MAEEPDPATVADAAADFCADTDDGEATLETVLAVDADHETWTFDDLPLDSGTFGELVSRELVTKTNGEYEVASRKGVQTALEGESLAAEDAETGPTLAERVSVDLDGRALAGLAGVIAVLAAMRLLNYRSVFQGDHVVSPGNDPYYYRYWTEELLASSDGLTDWSVITDMPGGAASTRPFTHAANWLFASLLGGDQWAAAMVAAWVPIVMTLLLGIVVYWLAVTLTDDVRVGLASVFLLALTPVHAVYTSAGFLEHRPYQYFWLGVTLLALGWLAVDVQRRREWERSSRAAIRAHLQQPGTWLATGVLGVALALSAHAWGGSALMFIPVAGYVGLKVALDARNGISPTLANAPVLVGLAIAAGVSGFLHVRWGWHEPFTALVPVLVVVGAVVVAGLGELWQRLEWPTTGLVGLEAVTAVVGILAFRSVRPDEWARLRDRADDVFYREHHGATEIGSLFATENAIILEPMAQIGIGFYLAIGVLLWACWVTVQRYEPGWLLLSVYGVYWLVMAAFQVRFAAQLTIILSILGGLGLVYLLSWVELARAPQPFRDRKPDEGRDGRSRKAAADGGEREQSIRIPADRKKLLALVWVVLLICGLNLFFVPSLSAQTTYSEGEFGAAMAIDAHATDLERDGSGEFVLSQWGDNRMYNYFVSGDSQSYSYAANTYDEFAADDDPDAWYADEFDGRVGYVVVTDRGEVMGTNAYVQLHGEHGTGGTGDPLEHYQAIYLDEEASAFAVVPGANITATGEPGETVALETEQSVSDETIVYEREVTVDDDGELSVTVPYPGEYTVGDETLEVSASAVETGETVALE</sequence>